<feature type="transmembrane region" description="Helical" evidence="1">
    <location>
        <begin position="6"/>
        <end position="31"/>
    </location>
</feature>
<sequence length="50" mass="5665">MNIEDFLIVAGLFTLVGLAIGVVAPSVFRIVARLMFRLNKRPKHLRETKL</sequence>
<comment type="caution">
    <text evidence="2">The sequence shown here is derived from an EMBL/GenBank/DDBJ whole genome shotgun (WGS) entry which is preliminary data.</text>
</comment>
<dbReference type="AlphaFoldDB" id="A0A090RZ50"/>
<organism evidence="2 3">
    <name type="scientific">Vibrio maritimus</name>
    <dbReference type="NCBI Taxonomy" id="990268"/>
    <lineage>
        <taxon>Bacteria</taxon>
        <taxon>Pseudomonadati</taxon>
        <taxon>Pseudomonadota</taxon>
        <taxon>Gammaproteobacteria</taxon>
        <taxon>Vibrionales</taxon>
        <taxon>Vibrionaceae</taxon>
        <taxon>Vibrio</taxon>
    </lineage>
</organism>
<proteinExistence type="predicted"/>
<keyword evidence="3" id="KW-1185">Reference proteome</keyword>
<keyword evidence="1" id="KW-1133">Transmembrane helix</keyword>
<reference evidence="2 3" key="2">
    <citation type="submission" date="2014-09" db="EMBL/GenBank/DDBJ databases">
        <authorList>
            <consortium name="NBRP consortium"/>
            <person name="Sawabe T."/>
            <person name="Meirelles P."/>
            <person name="Nakanishi M."/>
            <person name="Sayaka M."/>
            <person name="Hattori M."/>
            <person name="Ohkuma M."/>
        </authorList>
    </citation>
    <scope>NUCLEOTIDE SEQUENCE [LARGE SCALE GENOMIC DNA]</scope>
    <source>
        <strain evidence="3">JCM19235</strain>
    </source>
</reference>
<evidence type="ECO:0000256" key="1">
    <source>
        <dbReference type="SAM" id="Phobius"/>
    </source>
</evidence>
<accession>A0A090RZ50</accession>
<evidence type="ECO:0000313" key="3">
    <source>
        <dbReference type="Proteomes" id="UP000029228"/>
    </source>
</evidence>
<dbReference type="Proteomes" id="UP000029228">
    <property type="component" value="Unassembled WGS sequence"/>
</dbReference>
<dbReference type="OrthoDB" id="5904984at2"/>
<name>A0A090RZ50_9VIBR</name>
<gene>
    <name evidence="2" type="ORF">JCM19235_850</name>
</gene>
<keyword evidence="1" id="KW-0812">Transmembrane</keyword>
<evidence type="ECO:0000313" key="2">
    <source>
        <dbReference type="EMBL" id="GAL19494.1"/>
    </source>
</evidence>
<dbReference type="STRING" id="990268.JCM19235_850"/>
<keyword evidence="1" id="KW-0472">Membrane</keyword>
<protein>
    <submittedName>
        <fullName evidence="2">Uncharacterized protein</fullName>
    </submittedName>
</protein>
<reference evidence="2 3" key="1">
    <citation type="submission" date="2014-09" db="EMBL/GenBank/DDBJ databases">
        <title>Vibrio maritimus JCM 19235. (C45) whole genome shotgun sequence.</title>
        <authorList>
            <person name="Sawabe T."/>
            <person name="Meirelles P."/>
            <person name="Nakanishi M."/>
            <person name="Sayaka M."/>
            <person name="Hattori M."/>
            <person name="Ohkuma M."/>
        </authorList>
    </citation>
    <scope>NUCLEOTIDE SEQUENCE [LARGE SCALE GENOMIC DNA]</scope>
    <source>
        <strain evidence="3">JCM19235</strain>
    </source>
</reference>
<dbReference type="EMBL" id="BBMR01000004">
    <property type="protein sequence ID" value="GAL19494.1"/>
    <property type="molecule type" value="Genomic_DNA"/>
</dbReference>